<evidence type="ECO:0000256" key="5">
    <source>
        <dbReference type="ARBA" id="ARBA00022801"/>
    </source>
</evidence>
<protein>
    <recommendedName>
        <fullName evidence="2">Pyrrolidone-carboxylate peptidase</fullName>
    </recommendedName>
    <alternativeName>
        <fullName evidence="7">5-oxoprolyl-peptidase</fullName>
    </alternativeName>
    <alternativeName>
        <fullName evidence="8">Pyroglutamyl-peptidase I</fullName>
    </alternativeName>
</protein>
<proteinExistence type="inferred from homology"/>
<accession>A0A560B991</accession>
<dbReference type="InterPro" id="IPR016125">
    <property type="entry name" value="Peptidase_C15-like"/>
</dbReference>
<dbReference type="PANTHER" id="PTHR23402">
    <property type="entry name" value="PROTEASE FAMILY C15 PYROGLUTAMYL-PEPTIDASE I-RELATED"/>
    <property type="match status" value="1"/>
</dbReference>
<dbReference type="EMBL" id="VITF01000005">
    <property type="protein sequence ID" value="TWA69143.1"/>
    <property type="molecule type" value="Genomic_DNA"/>
</dbReference>
<dbReference type="PRINTS" id="PR00706">
    <property type="entry name" value="PYROGLUPTASE"/>
</dbReference>
<evidence type="ECO:0000256" key="2">
    <source>
        <dbReference type="ARBA" id="ARBA00019191"/>
    </source>
</evidence>
<evidence type="ECO:0000256" key="6">
    <source>
        <dbReference type="ARBA" id="ARBA00022807"/>
    </source>
</evidence>
<dbReference type="AlphaFoldDB" id="A0A560B991"/>
<keyword evidence="5" id="KW-0378">Hydrolase</keyword>
<comment type="caution">
    <text evidence="9">The sequence shown here is derived from an EMBL/GenBank/DDBJ whole genome shotgun (WGS) entry which is preliminary data.</text>
</comment>
<gene>
    <name evidence="9" type="ORF">FBZ82_105300</name>
</gene>
<evidence type="ECO:0000256" key="7">
    <source>
        <dbReference type="ARBA" id="ARBA00030836"/>
    </source>
</evidence>
<evidence type="ECO:0000256" key="8">
    <source>
        <dbReference type="ARBA" id="ARBA00031559"/>
    </source>
</evidence>
<name>A0A560B991_AZOBR</name>
<evidence type="ECO:0000256" key="3">
    <source>
        <dbReference type="ARBA" id="ARBA00022490"/>
    </source>
</evidence>
<organism evidence="9 10">
    <name type="scientific">Azospirillum brasilense</name>
    <dbReference type="NCBI Taxonomy" id="192"/>
    <lineage>
        <taxon>Bacteria</taxon>
        <taxon>Pseudomonadati</taxon>
        <taxon>Pseudomonadota</taxon>
        <taxon>Alphaproteobacteria</taxon>
        <taxon>Rhodospirillales</taxon>
        <taxon>Azospirillaceae</taxon>
        <taxon>Azospirillum</taxon>
    </lineage>
</organism>
<dbReference type="Pfam" id="PF01470">
    <property type="entry name" value="Peptidase_C15"/>
    <property type="match status" value="1"/>
</dbReference>
<keyword evidence="3" id="KW-0963">Cytoplasm</keyword>
<dbReference type="PANTHER" id="PTHR23402:SF1">
    <property type="entry name" value="PYROGLUTAMYL-PEPTIDASE I"/>
    <property type="match status" value="1"/>
</dbReference>
<dbReference type="GO" id="GO:0016920">
    <property type="term" value="F:pyroglutamyl-peptidase activity"/>
    <property type="evidence" value="ECO:0007669"/>
    <property type="project" value="InterPro"/>
</dbReference>
<dbReference type="SUPFAM" id="SSF53182">
    <property type="entry name" value="Pyrrolidone carboxyl peptidase (pyroglutamate aminopeptidase)"/>
    <property type="match status" value="1"/>
</dbReference>
<evidence type="ECO:0000313" key="10">
    <source>
        <dbReference type="Proteomes" id="UP000316083"/>
    </source>
</evidence>
<keyword evidence="4" id="KW-0645">Protease</keyword>
<dbReference type="GO" id="GO:0006508">
    <property type="term" value="P:proteolysis"/>
    <property type="evidence" value="ECO:0007669"/>
    <property type="project" value="UniProtKB-KW"/>
</dbReference>
<dbReference type="GO" id="GO:0005829">
    <property type="term" value="C:cytosol"/>
    <property type="evidence" value="ECO:0007669"/>
    <property type="project" value="InterPro"/>
</dbReference>
<sequence length="222" mass="23630">MERDNFGPCPSDRKASAVTAPILLTGFQPFGDHAVNPTALLMERLAGEPGIVTAVLPVEYDACGAAFAALLEEHQPAAALCFGLAAGSEYIKIERLAWNRDESEQADNAGVVRTDDAIEPDGPTAYGSTLPVPTLVRELAIAGLPVTFSDHAGGFVCNHLFYRARHLIETADLDIPMGFIHLPPLPEQVADQPGRSGLTLEQQERAVRVLVGLLRQGLGIAA</sequence>
<dbReference type="CDD" id="cd00501">
    <property type="entry name" value="Peptidase_C15"/>
    <property type="match status" value="1"/>
</dbReference>
<dbReference type="PIRSF" id="PIRSF015592">
    <property type="entry name" value="Prld-crbxl_pptds"/>
    <property type="match status" value="1"/>
</dbReference>
<comment type="similarity">
    <text evidence="1">Belongs to the peptidase C15 family.</text>
</comment>
<evidence type="ECO:0000256" key="4">
    <source>
        <dbReference type="ARBA" id="ARBA00022670"/>
    </source>
</evidence>
<dbReference type="Gene3D" id="3.40.630.20">
    <property type="entry name" value="Peptidase C15, pyroglutamyl peptidase I-like"/>
    <property type="match status" value="1"/>
</dbReference>
<dbReference type="InterPro" id="IPR036440">
    <property type="entry name" value="Peptidase_C15-like_sf"/>
</dbReference>
<reference evidence="9 10" key="1">
    <citation type="submission" date="2019-06" db="EMBL/GenBank/DDBJ databases">
        <title>Genomic Encyclopedia of Type Strains, Phase IV (KMG-V): Genome sequencing to study the core and pangenomes of soil and plant-associated prokaryotes.</title>
        <authorList>
            <person name="Whitman W."/>
        </authorList>
    </citation>
    <scope>NUCLEOTIDE SEQUENCE [LARGE SCALE GENOMIC DNA]</scope>
    <source>
        <strain evidence="9 10">BR 11796</strain>
    </source>
</reference>
<evidence type="ECO:0000256" key="1">
    <source>
        <dbReference type="ARBA" id="ARBA00006641"/>
    </source>
</evidence>
<keyword evidence="6" id="KW-0788">Thiol protease</keyword>
<dbReference type="Proteomes" id="UP000316083">
    <property type="component" value="Unassembled WGS sequence"/>
</dbReference>
<evidence type="ECO:0000313" key="9">
    <source>
        <dbReference type="EMBL" id="TWA69143.1"/>
    </source>
</evidence>
<dbReference type="InterPro" id="IPR000816">
    <property type="entry name" value="Peptidase_C15"/>
</dbReference>